<organism evidence="1 2">
    <name type="scientific">Kitasatospora viridis</name>
    <dbReference type="NCBI Taxonomy" id="281105"/>
    <lineage>
        <taxon>Bacteria</taxon>
        <taxon>Bacillati</taxon>
        <taxon>Actinomycetota</taxon>
        <taxon>Actinomycetes</taxon>
        <taxon>Kitasatosporales</taxon>
        <taxon>Streptomycetaceae</taxon>
        <taxon>Kitasatospora</taxon>
    </lineage>
</organism>
<keyword evidence="2" id="KW-1185">Reference proteome</keyword>
<evidence type="ECO:0000313" key="2">
    <source>
        <dbReference type="Proteomes" id="UP000317940"/>
    </source>
</evidence>
<gene>
    <name evidence="1" type="ORF">FHX73_13358</name>
</gene>
<dbReference type="EMBL" id="VIWT01000003">
    <property type="protein sequence ID" value="TWF90314.1"/>
    <property type="molecule type" value="Genomic_DNA"/>
</dbReference>
<accession>A0A561TT86</accession>
<name>A0A561TT86_9ACTN</name>
<dbReference type="OrthoDB" id="4225947at2"/>
<sequence length="115" mass="11457">MSGQGQGQNHNYYGDVVHMHGGSGNTGIDKRGSGASDLAAELGQLRALVGELRAAVPAGAHQVLDDSLATAESGSAPGRERRGALATLSAIAATAGSVGTPVVELVTRILALIKG</sequence>
<evidence type="ECO:0000313" key="1">
    <source>
        <dbReference type="EMBL" id="TWF90314.1"/>
    </source>
</evidence>
<comment type="caution">
    <text evidence="1">The sequence shown here is derived from an EMBL/GenBank/DDBJ whole genome shotgun (WGS) entry which is preliminary data.</text>
</comment>
<dbReference type="RefSeq" id="WP_145909526.1">
    <property type="nucleotide sequence ID" value="NZ_BAAAMZ010000001.1"/>
</dbReference>
<reference evidence="1 2" key="1">
    <citation type="submission" date="2019-06" db="EMBL/GenBank/DDBJ databases">
        <title>Sequencing the genomes of 1000 actinobacteria strains.</title>
        <authorList>
            <person name="Klenk H.-P."/>
        </authorList>
    </citation>
    <scope>NUCLEOTIDE SEQUENCE [LARGE SCALE GENOMIC DNA]</scope>
    <source>
        <strain evidence="1 2">DSM 44826</strain>
    </source>
</reference>
<protein>
    <submittedName>
        <fullName evidence="1">Uncharacterized protein</fullName>
    </submittedName>
</protein>
<proteinExistence type="predicted"/>
<dbReference type="Proteomes" id="UP000317940">
    <property type="component" value="Unassembled WGS sequence"/>
</dbReference>
<dbReference type="AlphaFoldDB" id="A0A561TT86"/>